<feature type="non-terminal residue" evidence="2">
    <location>
        <position position="1"/>
    </location>
</feature>
<reference evidence="2 3" key="1">
    <citation type="submission" date="2017-05" db="EMBL/GenBank/DDBJ databases">
        <title>High clonality and local adaptation shapes Vibrionaceae linages within an endangered oasis.</title>
        <authorList>
            <person name="Vazquez-Rosas-Landa M."/>
        </authorList>
    </citation>
    <scope>NUCLEOTIDE SEQUENCE [LARGE SCALE GENOMIC DNA]</scope>
    <source>
        <strain evidence="2 3">P46_P4S1P180</strain>
    </source>
</reference>
<dbReference type="RefSeq" id="WP_161443867.1">
    <property type="nucleotide sequence ID" value="NZ_WXWW01000112.1"/>
</dbReference>
<sequence>YTVIADNCNLQVKNAQHSWGKFYQYDNKDHELSPEEVNGQVVEIGQEGFNIVSSCGRSDAASGTQGSFDLYDGSTKVVTLVWDCPWGSKSNSWSQTGQNSKYVVSVTGGSMNSGAIGVLTVEVIKKHVG</sequence>
<accession>A0A7X4WBW2</accession>
<dbReference type="AlphaFoldDB" id="A0A7X4WBW2"/>
<name>A0A7X4WBW2_9GAMM</name>
<dbReference type="InterPro" id="IPR009413">
    <property type="entry name" value="Aegerolysin-typ"/>
</dbReference>
<dbReference type="EMBL" id="WXWW01000112">
    <property type="protein sequence ID" value="NAW65010.1"/>
    <property type="molecule type" value="Genomic_DNA"/>
</dbReference>
<dbReference type="Pfam" id="PF06355">
    <property type="entry name" value="Aegerolysin"/>
    <property type="match status" value="1"/>
</dbReference>
<evidence type="ECO:0000313" key="2">
    <source>
        <dbReference type="EMBL" id="NAW65010.1"/>
    </source>
</evidence>
<dbReference type="GO" id="GO:0019836">
    <property type="term" value="P:symbiont-mediated hemolysis of host erythrocyte"/>
    <property type="evidence" value="ECO:0007669"/>
    <property type="project" value="InterPro"/>
</dbReference>
<protein>
    <submittedName>
        <fullName evidence="2">Aegerolysin</fullName>
    </submittedName>
</protein>
<proteinExistence type="inferred from homology"/>
<dbReference type="Proteomes" id="UP000465712">
    <property type="component" value="Unassembled WGS sequence"/>
</dbReference>
<comment type="similarity">
    <text evidence="1">Belongs to the aegerolysin family.</text>
</comment>
<gene>
    <name evidence="2" type="ORF">CAG72_07250</name>
</gene>
<dbReference type="Gene3D" id="2.60.270.50">
    <property type="match status" value="1"/>
</dbReference>
<evidence type="ECO:0000313" key="3">
    <source>
        <dbReference type="Proteomes" id="UP000465712"/>
    </source>
</evidence>
<evidence type="ECO:0000256" key="1">
    <source>
        <dbReference type="ARBA" id="ARBA00010795"/>
    </source>
</evidence>
<dbReference type="PIRSF" id="PIRSF007951">
    <property type="entry name" value="Hemolysin, aegerolysin type"/>
    <property type="match status" value="1"/>
</dbReference>
<organism evidence="2 3">
    <name type="scientific">Photobacterium halotolerans</name>
    <dbReference type="NCBI Taxonomy" id="265726"/>
    <lineage>
        <taxon>Bacteria</taxon>
        <taxon>Pseudomonadati</taxon>
        <taxon>Pseudomonadota</taxon>
        <taxon>Gammaproteobacteria</taxon>
        <taxon>Vibrionales</taxon>
        <taxon>Vibrionaceae</taxon>
        <taxon>Photobacterium</taxon>
    </lineage>
</organism>
<comment type="caution">
    <text evidence="2">The sequence shown here is derived from an EMBL/GenBank/DDBJ whole genome shotgun (WGS) entry which is preliminary data.</text>
</comment>